<dbReference type="SUPFAM" id="SSF64438">
    <property type="entry name" value="CNF1/YfiH-like putative cysteine hydrolases"/>
    <property type="match status" value="1"/>
</dbReference>
<organism evidence="11 12">
    <name type="scientific">Thiohalorhabdus denitrificans</name>
    <dbReference type="NCBI Taxonomy" id="381306"/>
    <lineage>
        <taxon>Bacteria</taxon>
        <taxon>Pseudomonadati</taxon>
        <taxon>Pseudomonadota</taxon>
        <taxon>Gammaproteobacteria</taxon>
        <taxon>Thiohalorhabdales</taxon>
        <taxon>Thiohalorhabdaceae</taxon>
        <taxon>Thiohalorhabdus</taxon>
    </lineage>
</organism>
<name>A0A0P9C7H9_9GAMM</name>
<dbReference type="GO" id="GO:0017061">
    <property type="term" value="F:S-methyl-5-thioadenosine phosphorylase activity"/>
    <property type="evidence" value="ECO:0007669"/>
    <property type="project" value="UniProtKB-EC"/>
</dbReference>
<evidence type="ECO:0000256" key="10">
    <source>
        <dbReference type="RuleBase" id="RU361274"/>
    </source>
</evidence>
<keyword evidence="4" id="KW-0479">Metal-binding</keyword>
<comment type="similarity">
    <text evidence="2 10">Belongs to the purine nucleoside phosphorylase YfiH/LACC1 family.</text>
</comment>
<dbReference type="PANTHER" id="PTHR30616">
    <property type="entry name" value="UNCHARACTERIZED PROTEIN YFIH"/>
    <property type="match status" value="1"/>
</dbReference>
<dbReference type="PANTHER" id="PTHR30616:SF2">
    <property type="entry name" value="PURINE NUCLEOSIDE PHOSPHORYLASE LACC1"/>
    <property type="match status" value="1"/>
</dbReference>
<dbReference type="STRING" id="381306.AN478_12895"/>
<evidence type="ECO:0000256" key="1">
    <source>
        <dbReference type="ARBA" id="ARBA00000553"/>
    </source>
</evidence>
<accession>A0A0P9C7H9</accession>
<dbReference type="Gene3D" id="3.60.140.10">
    <property type="entry name" value="CNF1/YfiH-like putative cysteine hydrolases"/>
    <property type="match status" value="1"/>
</dbReference>
<evidence type="ECO:0000256" key="6">
    <source>
        <dbReference type="ARBA" id="ARBA00022833"/>
    </source>
</evidence>
<dbReference type="InterPro" id="IPR003730">
    <property type="entry name" value="Cu_polyphenol_OxRdtase"/>
</dbReference>
<evidence type="ECO:0000256" key="3">
    <source>
        <dbReference type="ARBA" id="ARBA00022679"/>
    </source>
</evidence>
<protein>
    <recommendedName>
        <fullName evidence="10">Purine nucleoside phosphorylase</fullName>
    </recommendedName>
</protein>
<comment type="catalytic activity">
    <reaction evidence="8">
        <text>adenosine + phosphate = alpha-D-ribose 1-phosphate + adenine</text>
        <dbReference type="Rhea" id="RHEA:27642"/>
        <dbReference type="ChEBI" id="CHEBI:16335"/>
        <dbReference type="ChEBI" id="CHEBI:16708"/>
        <dbReference type="ChEBI" id="CHEBI:43474"/>
        <dbReference type="ChEBI" id="CHEBI:57720"/>
        <dbReference type="EC" id="2.4.2.1"/>
    </reaction>
    <physiologicalReaction direction="left-to-right" evidence="8">
        <dbReference type="Rhea" id="RHEA:27643"/>
    </physiologicalReaction>
</comment>
<keyword evidence="3" id="KW-0808">Transferase</keyword>
<dbReference type="AlphaFoldDB" id="A0A0P9C7H9"/>
<sequence length="248" mass="26305">MTTVPGFEPHWTAPGNVRTFVTTRRGGVSRPPYDTFNLARHVGDDAAAVAENRRRLRAGLDLPAEPAWTTQVHGVHCTRARGEGAEDGEADAGMVAEPEAVAVVLTADCLPVVLARDDGTAAAVAHAGWRGLAGGVVEAAVGALGSAADLHAYLGPAIGPEAFAVGEEVRAAFVDQAEEDRHAFHAHGDRWLANLYILASQRLKRLGVGPHRISGGGFCTFSDAERFFSHRRDGETGRMATLVWLEEA</sequence>
<dbReference type="OrthoDB" id="4279at2"/>
<dbReference type="InterPro" id="IPR011324">
    <property type="entry name" value="Cytotoxic_necrot_fac-like_cat"/>
</dbReference>
<evidence type="ECO:0000256" key="7">
    <source>
        <dbReference type="ARBA" id="ARBA00047989"/>
    </source>
</evidence>
<gene>
    <name evidence="11" type="ORF">SAMN05661077_0273</name>
</gene>
<comment type="catalytic activity">
    <reaction evidence="7">
        <text>adenosine + H2O + H(+) = inosine + NH4(+)</text>
        <dbReference type="Rhea" id="RHEA:24408"/>
        <dbReference type="ChEBI" id="CHEBI:15377"/>
        <dbReference type="ChEBI" id="CHEBI:15378"/>
        <dbReference type="ChEBI" id="CHEBI:16335"/>
        <dbReference type="ChEBI" id="CHEBI:17596"/>
        <dbReference type="ChEBI" id="CHEBI:28938"/>
        <dbReference type="EC" id="3.5.4.4"/>
    </reaction>
    <physiologicalReaction direction="left-to-right" evidence="7">
        <dbReference type="Rhea" id="RHEA:24409"/>
    </physiologicalReaction>
</comment>
<dbReference type="PATRIC" id="fig|381306.5.peg.1733"/>
<evidence type="ECO:0000256" key="4">
    <source>
        <dbReference type="ARBA" id="ARBA00022723"/>
    </source>
</evidence>
<keyword evidence="12" id="KW-1185">Reference proteome</keyword>
<dbReference type="GO" id="GO:0005507">
    <property type="term" value="F:copper ion binding"/>
    <property type="evidence" value="ECO:0007669"/>
    <property type="project" value="TreeGrafter"/>
</dbReference>
<evidence type="ECO:0000256" key="2">
    <source>
        <dbReference type="ARBA" id="ARBA00007353"/>
    </source>
</evidence>
<dbReference type="NCBIfam" id="TIGR00726">
    <property type="entry name" value="peptidoglycan editing factor PgeF"/>
    <property type="match status" value="1"/>
</dbReference>
<comment type="catalytic activity">
    <reaction evidence="9">
        <text>S-methyl-5'-thioadenosine + phosphate = 5-(methylsulfanyl)-alpha-D-ribose 1-phosphate + adenine</text>
        <dbReference type="Rhea" id="RHEA:11852"/>
        <dbReference type="ChEBI" id="CHEBI:16708"/>
        <dbReference type="ChEBI" id="CHEBI:17509"/>
        <dbReference type="ChEBI" id="CHEBI:43474"/>
        <dbReference type="ChEBI" id="CHEBI:58533"/>
        <dbReference type="EC" id="2.4.2.28"/>
    </reaction>
    <physiologicalReaction direction="left-to-right" evidence="9">
        <dbReference type="Rhea" id="RHEA:11853"/>
    </physiologicalReaction>
</comment>
<dbReference type="RefSeq" id="WP_054967009.1">
    <property type="nucleotide sequence ID" value="NZ_FMUN01000001.1"/>
</dbReference>
<dbReference type="Proteomes" id="UP000183104">
    <property type="component" value="Unassembled WGS sequence"/>
</dbReference>
<dbReference type="GO" id="GO:0016787">
    <property type="term" value="F:hydrolase activity"/>
    <property type="evidence" value="ECO:0007669"/>
    <property type="project" value="UniProtKB-KW"/>
</dbReference>
<evidence type="ECO:0000256" key="9">
    <source>
        <dbReference type="ARBA" id="ARBA00049893"/>
    </source>
</evidence>
<evidence type="ECO:0000313" key="12">
    <source>
        <dbReference type="Proteomes" id="UP000183104"/>
    </source>
</evidence>
<comment type="catalytic activity">
    <reaction evidence="1">
        <text>inosine + phosphate = alpha-D-ribose 1-phosphate + hypoxanthine</text>
        <dbReference type="Rhea" id="RHEA:27646"/>
        <dbReference type="ChEBI" id="CHEBI:17368"/>
        <dbReference type="ChEBI" id="CHEBI:17596"/>
        <dbReference type="ChEBI" id="CHEBI:43474"/>
        <dbReference type="ChEBI" id="CHEBI:57720"/>
        <dbReference type="EC" id="2.4.2.1"/>
    </reaction>
    <physiologicalReaction direction="left-to-right" evidence="1">
        <dbReference type="Rhea" id="RHEA:27647"/>
    </physiologicalReaction>
</comment>
<keyword evidence="5" id="KW-0378">Hydrolase</keyword>
<reference evidence="12" key="1">
    <citation type="submission" date="2016-10" db="EMBL/GenBank/DDBJ databases">
        <authorList>
            <person name="Varghese N."/>
        </authorList>
    </citation>
    <scope>NUCLEOTIDE SEQUENCE [LARGE SCALE GENOMIC DNA]</scope>
    <source>
        <strain evidence="12">HL 19</strain>
    </source>
</reference>
<dbReference type="CDD" id="cd16833">
    <property type="entry name" value="YfiH"/>
    <property type="match status" value="1"/>
</dbReference>
<evidence type="ECO:0000313" key="11">
    <source>
        <dbReference type="EMBL" id="SCX75877.1"/>
    </source>
</evidence>
<evidence type="ECO:0000256" key="5">
    <source>
        <dbReference type="ARBA" id="ARBA00022801"/>
    </source>
</evidence>
<keyword evidence="6" id="KW-0862">Zinc</keyword>
<dbReference type="InterPro" id="IPR038371">
    <property type="entry name" value="Cu_polyphenol_OxRdtase_sf"/>
</dbReference>
<evidence type="ECO:0000256" key="8">
    <source>
        <dbReference type="ARBA" id="ARBA00048968"/>
    </source>
</evidence>
<proteinExistence type="inferred from homology"/>
<dbReference type="EMBL" id="FMUN01000001">
    <property type="protein sequence ID" value="SCX75877.1"/>
    <property type="molecule type" value="Genomic_DNA"/>
</dbReference>
<dbReference type="Pfam" id="PF02578">
    <property type="entry name" value="Cu-oxidase_4"/>
    <property type="match status" value="1"/>
</dbReference>